<dbReference type="VEuPathDB" id="TriTrypDB:ADEAN_000301700"/>
<protein>
    <submittedName>
        <fullName evidence="2">Uncharacterized protein</fullName>
    </submittedName>
</protein>
<evidence type="ECO:0000313" key="2">
    <source>
        <dbReference type="EMBL" id="CAD2215562.1"/>
    </source>
</evidence>
<dbReference type="AlphaFoldDB" id="A0A7G2CBW8"/>
<proteinExistence type="predicted"/>
<evidence type="ECO:0000313" key="3">
    <source>
        <dbReference type="Proteomes" id="UP000515908"/>
    </source>
</evidence>
<gene>
    <name evidence="2" type="ORF">ADEAN_000301700</name>
</gene>
<organism evidence="2 3">
    <name type="scientific">Angomonas deanei</name>
    <dbReference type="NCBI Taxonomy" id="59799"/>
    <lineage>
        <taxon>Eukaryota</taxon>
        <taxon>Discoba</taxon>
        <taxon>Euglenozoa</taxon>
        <taxon>Kinetoplastea</taxon>
        <taxon>Metakinetoplastina</taxon>
        <taxon>Trypanosomatida</taxon>
        <taxon>Trypanosomatidae</taxon>
        <taxon>Strigomonadinae</taxon>
        <taxon>Angomonas</taxon>
    </lineage>
</organism>
<accession>A0A7G2CBW8</accession>
<feature type="region of interest" description="Disordered" evidence="1">
    <location>
        <begin position="1"/>
        <end position="57"/>
    </location>
</feature>
<evidence type="ECO:0000256" key="1">
    <source>
        <dbReference type="SAM" id="MobiDB-lite"/>
    </source>
</evidence>
<keyword evidence="3" id="KW-1185">Reference proteome</keyword>
<name>A0A7G2CBW8_9TRYP</name>
<feature type="compositionally biased region" description="Polar residues" evidence="1">
    <location>
        <begin position="15"/>
        <end position="30"/>
    </location>
</feature>
<dbReference type="EMBL" id="LR877149">
    <property type="protein sequence ID" value="CAD2215562.1"/>
    <property type="molecule type" value="Genomic_DNA"/>
</dbReference>
<sequence>MERFARMDAADMVATSVSQKDSTESPSLSLPSRKAKDGSSTASKRSSSARETELAVQQVRHQIASNAKNQKNDLVRIGQDLLLQQLRQQRKGI</sequence>
<reference evidence="2 3" key="1">
    <citation type="submission" date="2020-08" db="EMBL/GenBank/DDBJ databases">
        <authorList>
            <person name="Newling K."/>
            <person name="Davey J."/>
            <person name="Forrester S."/>
        </authorList>
    </citation>
    <scope>NUCLEOTIDE SEQUENCE [LARGE SCALE GENOMIC DNA]</scope>
    <source>
        <strain evidence="3">Crithidia deanei Carvalho (ATCC PRA-265)</strain>
    </source>
</reference>
<dbReference type="Proteomes" id="UP000515908">
    <property type="component" value="Chromosome 05"/>
</dbReference>